<feature type="transmembrane region" description="Helical" evidence="9">
    <location>
        <begin position="131"/>
        <end position="149"/>
    </location>
</feature>
<protein>
    <recommendedName>
        <fullName evidence="3">histidine kinase</fullName>
        <ecNumber evidence="3">2.7.13.3</ecNumber>
    </recommendedName>
</protein>
<evidence type="ECO:0000259" key="10">
    <source>
        <dbReference type="PROSITE" id="PS50109"/>
    </source>
</evidence>
<dbReference type="InterPro" id="IPR003661">
    <property type="entry name" value="HisK_dim/P_dom"/>
</dbReference>
<dbReference type="GO" id="GO:0004721">
    <property type="term" value="F:phosphoprotein phosphatase activity"/>
    <property type="evidence" value="ECO:0007669"/>
    <property type="project" value="TreeGrafter"/>
</dbReference>
<accession>A0A1T4XQ11</accession>
<name>A0A1T4XQ11_9CLOT</name>
<dbReference type="OrthoDB" id="9813151at2"/>
<keyword evidence="5" id="KW-0808">Transferase</keyword>
<dbReference type="EMBL" id="FUYH01000011">
    <property type="protein sequence ID" value="SKA91617.1"/>
    <property type="molecule type" value="Genomic_DNA"/>
</dbReference>
<evidence type="ECO:0000313" key="11">
    <source>
        <dbReference type="EMBL" id="SKA91617.1"/>
    </source>
</evidence>
<evidence type="ECO:0000256" key="2">
    <source>
        <dbReference type="ARBA" id="ARBA00004370"/>
    </source>
</evidence>
<feature type="domain" description="Histidine kinase" evidence="10">
    <location>
        <begin position="205"/>
        <end position="422"/>
    </location>
</feature>
<dbReference type="InterPro" id="IPR036097">
    <property type="entry name" value="HisK_dim/P_sf"/>
</dbReference>
<dbReference type="STRING" id="1147123.SAMN05443428_11187"/>
<dbReference type="SUPFAM" id="SSF47384">
    <property type="entry name" value="Homodimeric domain of signal transducing histidine kinase"/>
    <property type="match status" value="1"/>
</dbReference>
<evidence type="ECO:0000256" key="8">
    <source>
        <dbReference type="ARBA" id="ARBA00023136"/>
    </source>
</evidence>
<keyword evidence="6 11" id="KW-0418">Kinase</keyword>
<dbReference type="Gene3D" id="1.10.287.130">
    <property type="match status" value="1"/>
</dbReference>
<comment type="catalytic activity">
    <reaction evidence="1">
        <text>ATP + protein L-histidine = ADP + protein N-phospho-L-histidine.</text>
        <dbReference type="EC" id="2.7.13.3"/>
    </reaction>
</comment>
<evidence type="ECO:0000256" key="3">
    <source>
        <dbReference type="ARBA" id="ARBA00012438"/>
    </source>
</evidence>
<dbReference type="PANTHER" id="PTHR45453:SF1">
    <property type="entry name" value="PHOSPHATE REGULON SENSOR PROTEIN PHOR"/>
    <property type="match status" value="1"/>
</dbReference>
<feature type="transmembrane region" description="Helical" evidence="9">
    <location>
        <begin position="12"/>
        <end position="32"/>
    </location>
</feature>
<dbReference type="Proteomes" id="UP000190105">
    <property type="component" value="Unassembled WGS sequence"/>
</dbReference>
<dbReference type="InterPro" id="IPR036890">
    <property type="entry name" value="HATPase_C_sf"/>
</dbReference>
<keyword evidence="9" id="KW-0812">Transmembrane</keyword>
<feature type="transmembrane region" description="Helical" evidence="9">
    <location>
        <begin position="161"/>
        <end position="180"/>
    </location>
</feature>
<dbReference type="Pfam" id="PF02518">
    <property type="entry name" value="HATPase_c"/>
    <property type="match status" value="1"/>
</dbReference>
<keyword evidence="8 9" id="KW-0472">Membrane</keyword>
<evidence type="ECO:0000256" key="7">
    <source>
        <dbReference type="ARBA" id="ARBA00023012"/>
    </source>
</evidence>
<proteinExistence type="predicted"/>
<dbReference type="InterPro" id="IPR003594">
    <property type="entry name" value="HATPase_dom"/>
</dbReference>
<keyword evidence="12" id="KW-1185">Reference proteome</keyword>
<dbReference type="Gene3D" id="3.30.565.10">
    <property type="entry name" value="Histidine kinase-like ATPase, C-terminal domain"/>
    <property type="match status" value="1"/>
</dbReference>
<dbReference type="CDD" id="cd00075">
    <property type="entry name" value="HATPase"/>
    <property type="match status" value="1"/>
</dbReference>
<dbReference type="SMART" id="SM00388">
    <property type="entry name" value="HisKA"/>
    <property type="match status" value="1"/>
</dbReference>
<dbReference type="SMART" id="SM00387">
    <property type="entry name" value="HATPase_c"/>
    <property type="match status" value="1"/>
</dbReference>
<dbReference type="AlphaFoldDB" id="A0A1T4XQ11"/>
<dbReference type="CDD" id="cd00082">
    <property type="entry name" value="HisKA"/>
    <property type="match status" value="1"/>
</dbReference>
<dbReference type="InterPro" id="IPR050351">
    <property type="entry name" value="BphY/WalK/GraS-like"/>
</dbReference>
<dbReference type="RefSeq" id="WP_078696730.1">
    <property type="nucleotide sequence ID" value="NZ_FUYH01000011.1"/>
</dbReference>
<evidence type="ECO:0000256" key="4">
    <source>
        <dbReference type="ARBA" id="ARBA00022553"/>
    </source>
</evidence>
<keyword evidence="9" id="KW-1133">Transmembrane helix</keyword>
<evidence type="ECO:0000256" key="1">
    <source>
        <dbReference type="ARBA" id="ARBA00000085"/>
    </source>
</evidence>
<dbReference type="EC" id="2.7.13.3" evidence="3"/>
<dbReference type="GO" id="GO:0005886">
    <property type="term" value="C:plasma membrane"/>
    <property type="evidence" value="ECO:0007669"/>
    <property type="project" value="TreeGrafter"/>
</dbReference>
<sequence length="423" mass="48474">MFKKLRNKFLILNLLIISVMMLLSFGSIYLIIYQNVRSTIYEELADASEFYGKMDGNFNSQDLILKSPHRKKEDRLNELYERSISFSILTDKQYNAISKSSTFKIDDSLYEDSLKKIMQQNKTVGNFKSKGYNWAFAVIPLNIGYRIVVIDITSQQQILNSMVYTFIFVALIMLIIIYFISRFFANRAIKPVKDAFEKQQQFISDASHELKTPLTVINTSVDVLLSNGTDTISSQSKWLSYIKSECERMSKLTNDLLYLTQMDCSSNNLIFSNFNISEVVENVILTMEAIIFEQNISLSHDIEPYLITHGNSDQIREVVMILLDNAVKYTNKSGSIYISLKKCANNVLLSITNTGKGIPEEDLERVFDRFYRTDKSRSRSSGGYGLGLAIAKAIVTQHKGKIYVKSTLDKETSFYVELPFIRL</sequence>
<dbReference type="InterPro" id="IPR005467">
    <property type="entry name" value="His_kinase_dom"/>
</dbReference>
<dbReference type="FunFam" id="1.10.287.130:FF:000001">
    <property type="entry name" value="Two-component sensor histidine kinase"/>
    <property type="match status" value="1"/>
</dbReference>
<dbReference type="PROSITE" id="PS50109">
    <property type="entry name" value="HIS_KIN"/>
    <property type="match status" value="1"/>
</dbReference>
<dbReference type="FunFam" id="3.30.565.10:FF:000006">
    <property type="entry name" value="Sensor histidine kinase WalK"/>
    <property type="match status" value="1"/>
</dbReference>
<dbReference type="SUPFAM" id="SSF55874">
    <property type="entry name" value="ATPase domain of HSP90 chaperone/DNA topoisomerase II/histidine kinase"/>
    <property type="match status" value="1"/>
</dbReference>
<evidence type="ECO:0000256" key="9">
    <source>
        <dbReference type="SAM" id="Phobius"/>
    </source>
</evidence>
<dbReference type="PRINTS" id="PR00344">
    <property type="entry name" value="BCTRLSENSOR"/>
</dbReference>
<dbReference type="PANTHER" id="PTHR45453">
    <property type="entry name" value="PHOSPHATE REGULON SENSOR PROTEIN PHOR"/>
    <property type="match status" value="1"/>
</dbReference>
<dbReference type="GO" id="GO:0016036">
    <property type="term" value="P:cellular response to phosphate starvation"/>
    <property type="evidence" value="ECO:0007669"/>
    <property type="project" value="TreeGrafter"/>
</dbReference>
<reference evidence="12" key="1">
    <citation type="submission" date="2017-02" db="EMBL/GenBank/DDBJ databases">
        <authorList>
            <person name="Varghese N."/>
            <person name="Submissions S."/>
        </authorList>
    </citation>
    <scope>NUCLEOTIDE SEQUENCE [LARGE SCALE GENOMIC DNA]</scope>
    <source>
        <strain evidence="12">USBA 833</strain>
    </source>
</reference>
<keyword evidence="7" id="KW-0902">Two-component regulatory system</keyword>
<dbReference type="GO" id="GO:0000155">
    <property type="term" value="F:phosphorelay sensor kinase activity"/>
    <property type="evidence" value="ECO:0007669"/>
    <property type="project" value="InterPro"/>
</dbReference>
<evidence type="ECO:0000256" key="5">
    <source>
        <dbReference type="ARBA" id="ARBA00022679"/>
    </source>
</evidence>
<organism evidence="11 12">
    <name type="scientific">Caloramator quimbayensis</name>
    <dbReference type="NCBI Taxonomy" id="1147123"/>
    <lineage>
        <taxon>Bacteria</taxon>
        <taxon>Bacillati</taxon>
        <taxon>Bacillota</taxon>
        <taxon>Clostridia</taxon>
        <taxon>Eubacteriales</taxon>
        <taxon>Clostridiaceae</taxon>
        <taxon>Caloramator</taxon>
    </lineage>
</organism>
<evidence type="ECO:0000256" key="6">
    <source>
        <dbReference type="ARBA" id="ARBA00022777"/>
    </source>
</evidence>
<evidence type="ECO:0000313" key="12">
    <source>
        <dbReference type="Proteomes" id="UP000190105"/>
    </source>
</evidence>
<comment type="subcellular location">
    <subcellularLocation>
        <location evidence="2">Membrane</location>
    </subcellularLocation>
</comment>
<gene>
    <name evidence="11" type="ORF">SAMN05443428_11187</name>
</gene>
<dbReference type="Pfam" id="PF00512">
    <property type="entry name" value="HisKA"/>
    <property type="match status" value="1"/>
</dbReference>
<keyword evidence="4" id="KW-0597">Phosphoprotein</keyword>
<dbReference type="InterPro" id="IPR004358">
    <property type="entry name" value="Sig_transdc_His_kin-like_C"/>
</dbReference>